<dbReference type="GO" id="GO:0004622">
    <property type="term" value="F:phosphatidylcholine lysophospholipase activity"/>
    <property type="evidence" value="ECO:0007669"/>
    <property type="project" value="TreeGrafter"/>
</dbReference>
<sequence>MRRLTVTWIALSILVLIGVWYVWQLQSPSSDAEPVPTPKEVLTDIAKESKNADKNQEEQNESTKDSENKDLAEEIKETVVHVVESAIGLFIKKDTDIVAIGDSLTQGVGDTTENGGYVGIIENTLKRTNEDIHIKNFGKRGNRSDQLLKRLEQEEISESIREAEIVLITIGANDIMKVVKENFTRLEYSLFVEEQVEYKERLREIMETMLSLNGDANIYLVGFYNPFYGYFKDVEQLEQIINNWNATGQSVAEEYENVSFIPIYDLFTNTEEDLLYSDNFHPNTKGYEKMAERILDAIEPDIRRENKNEEDGDE</sequence>
<dbReference type="KEGG" id="aqt:FN924_17090"/>
<dbReference type="PANTHER" id="PTHR30383:SF27">
    <property type="entry name" value="SPORE GERMINATION LIPASE LIPC"/>
    <property type="match status" value="1"/>
</dbReference>
<feature type="compositionally biased region" description="Basic and acidic residues" evidence="1">
    <location>
        <begin position="41"/>
        <end position="69"/>
    </location>
</feature>
<dbReference type="InterPro" id="IPR051532">
    <property type="entry name" value="Ester_Hydrolysis_Enzymes"/>
</dbReference>
<keyword evidence="4" id="KW-1185">Reference proteome</keyword>
<evidence type="ECO:0000259" key="2">
    <source>
        <dbReference type="Pfam" id="PF13472"/>
    </source>
</evidence>
<dbReference type="RefSeq" id="WP_143896574.1">
    <property type="nucleotide sequence ID" value="NZ_CP041666.1"/>
</dbReference>
<feature type="region of interest" description="Disordered" evidence="1">
    <location>
        <begin position="28"/>
        <end position="69"/>
    </location>
</feature>
<evidence type="ECO:0000313" key="4">
    <source>
        <dbReference type="Proteomes" id="UP000315215"/>
    </source>
</evidence>
<gene>
    <name evidence="3" type="ORF">FN924_17090</name>
</gene>
<accession>A0A516KK01</accession>
<dbReference type="AlphaFoldDB" id="A0A516KK01"/>
<dbReference type="EMBL" id="CP041666">
    <property type="protein sequence ID" value="QDP41740.1"/>
    <property type="molecule type" value="Genomic_DNA"/>
</dbReference>
<dbReference type="Proteomes" id="UP000315215">
    <property type="component" value="Chromosome"/>
</dbReference>
<dbReference type="Gene3D" id="3.40.50.1110">
    <property type="entry name" value="SGNH hydrolase"/>
    <property type="match status" value="1"/>
</dbReference>
<dbReference type="InterPro" id="IPR013830">
    <property type="entry name" value="SGNH_hydro"/>
</dbReference>
<evidence type="ECO:0000256" key="1">
    <source>
        <dbReference type="SAM" id="MobiDB-lite"/>
    </source>
</evidence>
<reference evidence="3 4" key="1">
    <citation type="submission" date="2019-07" db="EMBL/GenBank/DDBJ databases">
        <authorList>
            <person name="Li J."/>
        </authorList>
    </citation>
    <scope>NUCLEOTIDE SEQUENCE [LARGE SCALE GENOMIC DNA]</scope>
    <source>
        <strain evidence="3 4">TKL69</strain>
    </source>
</reference>
<dbReference type="InterPro" id="IPR036514">
    <property type="entry name" value="SGNH_hydro_sf"/>
</dbReference>
<name>A0A516KK01_9BACI</name>
<dbReference type="CDD" id="cd04506">
    <property type="entry name" value="SGNH_hydrolase_YpmR_like"/>
    <property type="match status" value="1"/>
</dbReference>
<protein>
    <recommendedName>
        <fullName evidence="2">SGNH hydrolase-type esterase domain-containing protein</fullName>
    </recommendedName>
</protein>
<proteinExistence type="predicted"/>
<dbReference type="SUPFAM" id="SSF52266">
    <property type="entry name" value="SGNH hydrolase"/>
    <property type="match status" value="1"/>
</dbReference>
<dbReference type="OrthoDB" id="252349at2"/>
<dbReference type="Pfam" id="PF13472">
    <property type="entry name" value="Lipase_GDSL_2"/>
    <property type="match status" value="1"/>
</dbReference>
<feature type="domain" description="SGNH hydrolase-type esterase" evidence="2">
    <location>
        <begin position="99"/>
        <end position="288"/>
    </location>
</feature>
<dbReference type="PANTHER" id="PTHR30383">
    <property type="entry name" value="THIOESTERASE 1/PROTEASE 1/LYSOPHOSPHOLIPASE L1"/>
    <property type="match status" value="1"/>
</dbReference>
<evidence type="ECO:0000313" key="3">
    <source>
        <dbReference type="EMBL" id="QDP41740.1"/>
    </source>
</evidence>
<organism evidence="3 4">
    <name type="scientific">Radiobacillus deserti</name>
    <dbReference type="NCBI Taxonomy" id="2594883"/>
    <lineage>
        <taxon>Bacteria</taxon>
        <taxon>Bacillati</taxon>
        <taxon>Bacillota</taxon>
        <taxon>Bacilli</taxon>
        <taxon>Bacillales</taxon>
        <taxon>Bacillaceae</taxon>
        <taxon>Radiobacillus</taxon>
    </lineage>
</organism>